<keyword evidence="1" id="KW-0812">Transmembrane</keyword>
<gene>
    <name evidence="3" type="ORF">CWR48_12045</name>
</gene>
<feature type="transmembrane region" description="Helical" evidence="1">
    <location>
        <begin position="71"/>
        <end position="94"/>
    </location>
</feature>
<dbReference type="OrthoDB" id="1683445at2"/>
<name>A0A3D8PQ85_9BACI</name>
<dbReference type="EMBL" id="PIOC01000017">
    <property type="protein sequence ID" value="RDW18306.1"/>
    <property type="molecule type" value="Genomic_DNA"/>
</dbReference>
<dbReference type="InterPro" id="IPR058653">
    <property type="entry name" value="NfeD2_TM"/>
</dbReference>
<protein>
    <recommendedName>
        <fullName evidence="2">Membrane protein NfeD2 N-terminal transmembrane domain-containing protein</fullName>
    </recommendedName>
</protein>
<keyword evidence="4" id="KW-1185">Reference proteome</keyword>
<dbReference type="Proteomes" id="UP000257143">
    <property type="component" value="Unassembled WGS sequence"/>
</dbReference>
<evidence type="ECO:0000256" key="1">
    <source>
        <dbReference type="SAM" id="Phobius"/>
    </source>
</evidence>
<feature type="transmembrane region" description="Helical" evidence="1">
    <location>
        <begin position="42"/>
        <end position="65"/>
    </location>
</feature>
<feature type="domain" description="Membrane protein NfeD2 N-terminal transmembrane" evidence="2">
    <location>
        <begin position="3"/>
        <end position="101"/>
    </location>
</feature>
<keyword evidence="1" id="KW-0472">Membrane</keyword>
<feature type="transmembrane region" description="Helical" evidence="1">
    <location>
        <begin position="12"/>
        <end position="30"/>
    </location>
</feature>
<evidence type="ECO:0000313" key="3">
    <source>
        <dbReference type="EMBL" id="RDW18306.1"/>
    </source>
</evidence>
<comment type="caution">
    <text evidence="3">The sequence shown here is derived from an EMBL/GenBank/DDBJ whole genome shotgun (WGS) entry which is preliminary data.</text>
</comment>
<keyword evidence="1" id="KW-1133">Transmembrane helix</keyword>
<accession>A0A3D8PQ85</accession>
<dbReference type="Pfam" id="PF25842">
    <property type="entry name" value="NfeD_TM"/>
    <property type="match status" value="1"/>
</dbReference>
<dbReference type="RefSeq" id="WP_115773486.1">
    <property type="nucleotide sequence ID" value="NZ_PIOC01000017.1"/>
</dbReference>
<evidence type="ECO:0000313" key="4">
    <source>
        <dbReference type="Proteomes" id="UP000257143"/>
    </source>
</evidence>
<proteinExistence type="predicted"/>
<dbReference type="Gene3D" id="2.40.50.140">
    <property type="entry name" value="Nucleic acid-binding proteins"/>
    <property type="match status" value="1"/>
</dbReference>
<evidence type="ECO:0000259" key="2">
    <source>
        <dbReference type="Pfam" id="PF25842"/>
    </source>
</evidence>
<reference evidence="4" key="1">
    <citation type="submission" date="2017-11" db="EMBL/GenBank/DDBJ databases">
        <authorList>
            <person name="Zhu W."/>
        </authorList>
    </citation>
    <scope>NUCLEOTIDE SEQUENCE [LARGE SCALE GENOMIC DNA]</scope>
    <source>
        <strain evidence="4">CAU 1183</strain>
    </source>
</reference>
<dbReference type="InterPro" id="IPR012340">
    <property type="entry name" value="NA-bd_OB-fold"/>
</dbReference>
<organism evidence="3 4">
    <name type="scientific">Oceanobacillus arenosus</name>
    <dbReference type="NCBI Taxonomy" id="1229153"/>
    <lineage>
        <taxon>Bacteria</taxon>
        <taxon>Bacillati</taxon>
        <taxon>Bacillota</taxon>
        <taxon>Bacilli</taxon>
        <taxon>Bacillales</taxon>
        <taxon>Bacillaceae</taxon>
        <taxon>Oceanobacillus</taxon>
    </lineage>
</organism>
<dbReference type="AlphaFoldDB" id="A0A3D8PQ85"/>
<sequence length="177" mass="19110">MVLFGTPIETIYLTTLIIAGVLTLLFLLFGDIFEGIGDVFGFINPILILAFLTFGSASGFIFESLTMLDSILILIISILIGLLLVSLVNVFLLIPMSTAEESLGYTEESLKGRVGKVIISIPEDGFGEVLIESKVGKISKPAAGYENQAIQEGKQVLILNVDKGVLFVEAYEVKDFG</sequence>